<reference evidence="3 4" key="1">
    <citation type="submission" date="2024-02" db="EMBL/GenBank/DDBJ databases">
        <title>High-quality chromosome-scale genome assembly of Pensacola bahiagrass (Paspalum notatum Flugge var. saurae).</title>
        <authorList>
            <person name="Vega J.M."/>
            <person name="Podio M."/>
            <person name="Orjuela J."/>
            <person name="Siena L.A."/>
            <person name="Pessino S.C."/>
            <person name="Combes M.C."/>
            <person name="Mariac C."/>
            <person name="Albertini E."/>
            <person name="Pupilli F."/>
            <person name="Ortiz J.P.A."/>
            <person name="Leblanc O."/>
        </authorList>
    </citation>
    <scope>NUCLEOTIDE SEQUENCE [LARGE SCALE GENOMIC DNA]</scope>
    <source>
        <strain evidence="3">R1</strain>
        <tissue evidence="3">Leaf</tissue>
    </source>
</reference>
<dbReference type="AlphaFoldDB" id="A0AAQ3TI36"/>
<dbReference type="GO" id="GO:0010305">
    <property type="term" value="P:leaf vascular tissue pattern formation"/>
    <property type="evidence" value="ECO:0007669"/>
    <property type="project" value="TreeGrafter"/>
</dbReference>
<feature type="domain" description="VAN3-binding protein-like auxin canalisation" evidence="1">
    <location>
        <begin position="21"/>
        <end position="154"/>
    </location>
</feature>
<feature type="domain" description="Pleckstrin-like plant" evidence="2">
    <location>
        <begin position="170"/>
        <end position="261"/>
    </location>
</feature>
<evidence type="ECO:0008006" key="5">
    <source>
        <dbReference type="Google" id="ProtNLM"/>
    </source>
</evidence>
<evidence type="ECO:0000259" key="2">
    <source>
        <dbReference type="Pfam" id="PF08458"/>
    </source>
</evidence>
<dbReference type="Proteomes" id="UP001341281">
    <property type="component" value="Chromosome 05"/>
</dbReference>
<name>A0AAQ3TI36_PASNO</name>
<evidence type="ECO:0000313" key="3">
    <source>
        <dbReference type="EMBL" id="WVZ74138.1"/>
    </source>
</evidence>
<dbReference type="InterPro" id="IPR008546">
    <property type="entry name" value="VAN3-bd-like_auxin_canal"/>
</dbReference>
<dbReference type="GO" id="GO:0010087">
    <property type="term" value="P:phloem or xylem histogenesis"/>
    <property type="evidence" value="ECO:0007669"/>
    <property type="project" value="TreeGrafter"/>
</dbReference>
<dbReference type="PANTHER" id="PTHR31351:SF43">
    <property type="entry name" value="OS02G0689600 PROTEIN"/>
    <property type="match status" value="1"/>
</dbReference>
<dbReference type="InterPro" id="IPR013666">
    <property type="entry name" value="PH_pln"/>
</dbReference>
<dbReference type="Pfam" id="PF08458">
    <property type="entry name" value="PH_2"/>
    <property type="match status" value="1"/>
</dbReference>
<accession>A0AAQ3TI36</accession>
<protein>
    <recommendedName>
        <fullName evidence="5">VAN3-binding protein-like</fullName>
    </recommendedName>
</protein>
<dbReference type="GO" id="GO:0009734">
    <property type="term" value="P:auxin-activated signaling pathway"/>
    <property type="evidence" value="ECO:0007669"/>
    <property type="project" value="TreeGrafter"/>
</dbReference>
<evidence type="ECO:0000259" key="1">
    <source>
        <dbReference type="Pfam" id="PF05703"/>
    </source>
</evidence>
<keyword evidence="4" id="KW-1185">Reference proteome</keyword>
<organism evidence="3 4">
    <name type="scientific">Paspalum notatum var. saurae</name>
    <dbReference type="NCBI Taxonomy" id="547442"/>
    <lineage>
        <taxon>Eukaryota</taxon>
        <taxon>Viridiplantae</taxon>
        <taxon>Streptophyta</taxon>
        <taxon>Embryophyta</taxon>
        <taxon>Tracheophyta</taxon>
        <taxon>Spermatophyta</taxon>
        <taxon>Magnoliopsida</taxon>
        <taxon>Liliopsida</taxon>
        <taxon>Poales</taxon>
        <taxon>Poaceae</taxon>
        <taxon>PACMAD clade</taxon>
        <taxon>Panicoideae</taxon>
        <taxon>Andropogonodae</taxon>
        <taxon>Paspaleae</taxon>
        <taxon>Paspalinae</taxon>
        <taxon>Paspalum</taxon>
    </lineage>
</organism>
<dbReference type="PANTHER" id="PTHR31351">
    <property type="entry name" value="EXPRESSED PROTEIN"/>
    <property type="match status" value="1"/>
</dbReference>
<dbReference type="EMBL" id="CP144749">
    <property type="protein sequence ID" value="WVZ74138.1"/>
    <property type="molecule type" value="Genomic_DNA"/>
</dbReference>
<proteinExistence type="predicted"/>
<gene>
    <name evidence="3" type="ORF">U9M48_022359</name>
</gene>
<sequence>MIVGVVTEWFKGKLMKIVQKGHGRRREDRRLQTAQINAALSVARLSTVVAGTMGNCSLMSNNLSGIAMNDRREDADMKMHAAITSAAALVAASCAEVAKSAGASREQVSSVINMGLETRALGDLLTLTTSAATCKIKNQTSLRGVQGLKTRTISNCSLESHMNSQKEAILLVRTPKGRFHTRMVYVHCKYDNIILTLGKKRHFTTSEKYVIFHEQGEGEEFSYPADKQSYFAMNLSTSGGTIQLLFEEHGQYSSWRTFISYHINNKGRKLSY</sequence>
<dbReference type="InterPro" id="IPR040269">
    <property type="entry name" value="VAB"/>
</dbReference>
<evidence type="ECO:0000313" key="4">
    <source>
        <dbReference type="Proteomes" id="UP001341281"/>
    </source>
</evidence>
<dbReference type="Pfam" id="PF05703">
    <property type="entry name" value="Auxin_canalis"/>
    <property type="match status" value="1"/>
</dbReference>